<dbReference type="PATRIC" id="fig|284581.3.peg.1094"/>
<comment type="caution">
    <text evidence="2">The sequence shown here is derived from an EMBL/GenBank/DDBJ whole genome shotgun (WGS) entry which is preliminary data.</text>
</comment>
<reference evidence="3" key="1">
    <citation type="submission" date="2015-08" db="EMBL/GenBank/DDBJ databases">
        <title>Fjat-14210 dsm16467.</title>
        <authorList>
            <person name="Liu B."/>
            <person name="Wang J."/>
            <person name="Zhu Y."/>
            <person name="Liu G."/>
            <person name="Chen Q."/>
            <person name="Chen Z."/>
            <person name="Lan J."/>
            <person name="Che J."/>
            <person name="Ge C."/>
            <person name="Shi H."/>
            <person name="Pan Z."/>
            <person name="Liu X."/>
        </authorList>
    </citation>
    <scope>NUCLEOTIDE SEQUENCE [LARGE SCALE GENOMIC DNA]</scope>
    <source>
        <strain evidence="3">DSM 16467</strain>
    </source>
</reference>
<dbReference type="PROSITE" id="PS51186">
    <property type="entry name" value="GNAT"/>
    <property type="match status" value="1"/>
</dbReference>
<name>A0A0M0LIS3_9BACI</name>
<dbReference type="SUPFAM" id="SSF55729">
    <property type="entry name" value="Acyl-CoA N-acyltransferases (Nat)"/>
    <property type="match status" value="1"/>
</dbReference>
<feature type="domain" description="N-acetyltransferase" evidence="1">
    <location>
        <begin position="1"/>
        <end position="136"/>
    </location>
</feature>
<dbReference type="Gene3D" id="3.40.630.30">
    <property type="match status" value="1"/>
</dbReference>
<proteinExistence type="predicted"/>
<keyword evidence="2" id="KW-0808">Transferase</keyword>
<dbReference type="AlphaFoldDB" id="A0A0M0LIS3"/>
<dbReference type="GO" id="GO:0016747">
    <property type="term" value="F:acyltransferase activity, transferring groups other than amino-acyl groups"/>
    <property type="evidence" value="ECO:0007669"/>
    <property type="project" value="InterPro"/>
</dbReference>
<dbReference type="CDD" id="cd04301">
    <property type="entry name" value="NAT_SF"/>
    <property type="match status" value="1"/>
</dbReference>
<evidence type="ECO:0000313" key="2">
    <source>
        <dbReference type="EMBL" id="KOO50891.1"/>
    </source>
</evidence>
<dbReference type="InterPro" id="IPR000182">
    <property type="entry name" value="GNAT_dom"/>
</dbReference>
<dbReference type="STRING" id="284581.AMD01_03945"/>
<keyword evidence="3" id="KW-1185">Reference proteome</keyword>
<dbReference type="Pfam" id="PF00583">
    <property type="entry name" value="Acetyltransf_1"/>
    <property type="match status" value="1"/>
</dbReference>
<sequence length="136" mass="15050">MSTYSVTSNIPEVEAYRRLRVKAGLSPKSERAAEKGLANTLYAVTIYEEDHLIAMGRVIGDGGCFLQIVDIAVHPQFQGKGLGKQVMSQLMTYVDEIAEIGTNVSLMADVPADHLYLKFGFEYAAPRSLGMWKTYK</sequence>
<dbReference type="OrthoDB" id="9775804at2"/>
<organism evidence="2 3">
    <name type="scientific">Priestia koreensis</name>
    <dbReference type="NCBI Taxonomy" id="284581"/>
    <lineage>
        <taxon>Bacteria</taxon>
        <taxon>Bacillati</taxon>
        <taxon>Bacillota</taxon>
        <taxon>Bacilli</taxon>
        <taxon>Bacillales</taxon>
        <taxon>Bacillaceae</taxon>
        <taxon>Priestia</taxon>
    </lineage>
</organism>
<dbReference type="Proteomes" id="UP000037558">
    <property type="component" value="Unassembled WGS sequence"/>
</dbReference>
<protein>
    <submittedName>
        <fullName evidence="2">GNAT family acetyltransferase</fullName>
    </submittedName>
</protein>
<dbReference type="InterPro" id="IPR053144">
    <property type="entry name" value="Acetyltransferase_Butenolide"/>
</dbReference>
<dbReference type="PANTHER" id="PTHR43233:SF1">
    <property type="entry name" value="FAMILY N-ACETYLTRANSFERASE, PUTATIVE (AFU_ORTHOLOGUE AFUA_6G03350)-RELATED"/>
    <property type="match status" value="1"/>
</dbReference>
<dbReference type="PANTHER" id="PTHR43233">
    <property type="entry name" value="FAMILY N-ACETYLTRANSFERASE, PUTATIVE (AFU_ORTHOLOGUE AFUA_6G03350)-RELATED"/>
    <property type="match status" value="1"/>
</dbReference>
<dbReference type="RefSeq" id="WP_053400067.1">
    <property type="nucleotide sequence ID" value="NZ_JAUKEN010000002.1"/>
</dbReference>
<gene>
    <name evidence="2" type="ORF">AMD01_03945</name>
</gene>
<dbReference type="InterPro" id="IPR016181">
    <property type="entry name" value="Acyl_CoA_acyltransferase"/>
</dbReference>
<evidence type="ECO:0000259" key="1">
    <source>
        <dbReference type="PROSITE" id="PS51186"/>
    </source>
</evidence>
<dbReference type="EMBL" id="LILC01000002">
    <property type="protein sequence ID" value="KOO50891.1"/>
    <property type="molecule type" value="Genomic_DNA"/>
</dbReference>
<accession>A0A0M0LIS3</accession>
<evidence type="ECO:0000313" key="3">
    <source>
        <dbReference type="Proteomes" id="UP000037558"/>
    </source>
</evidence>